<protein>
    <recommendedName>
        <fullName evidence="4">Major facilitator superfamily (MFS) profile domain-containing protein</fullName>
    </recommendedName>
</protein>
<keyword evidence="1" id="KW-0472">Membrane</keyword>
<evidence type="ECO:0008006" key="4">
    <source>
        <dbReference type="Google" id="ProtNLM"/>
    </source>
</evidence>
<feature type="transmembrane region" description="Helical" evidence="1">
    <location>
        <begin position="29"/>
        <end position="47"/>
    </location>
</feature>
<dbReference type="AlphaFoldDB" id="A0A7U2MFF2"/>
<organism evidence="2 3">
    <name type="scientific">Aspergillus flavus (strain ATCC 200026 / FGSC A1120 / IAM 13836 / NRRL 3357 / JCM 12722 / SRRC 167)</name>
    <dbReference type="NCBI Taxonomy" id="332952"/>
    <lineage>
        <taxon>Eukaryota</taxon>
        <taxon>Fungi</taxon>
        <taxon>Dikarya</taxon>
        <taxon>Ascomycota</taxon>
        <taxon>Pezizomycotina</taxon>
        <taxon>Eurotiomycetes</taxon>
        <taxon>Eurotiomycetidae</taxon>
        <taxon>Eurotiales</taxon>
        <taxon>Aspergillaceae</taxon>
        <taxon>Aspergillus</taxon>
        <taxon>Aspergillus subgen. Circumdati</taxon>
    </lineage>
</organism>
<evidence type="ECO:0000313" key="2">
    <source>
        <dbReference type="EMBL" id="QRD82756.1"/>
    </source>
</evidence>
<evidence type="ECO:0000256" key="1">
    <source>
        <dbReference type="SAM" id="Phobius"/>
    </source>
</evidence>
<dbReference type="VEuPathDB" id="FungiDB:F9C07_2131138"/>
<evidence type="ECO:0000313" key="3">
    <source>
        <dbReference type="Proteomes" id="UP000596276"/>
    </source>
</evidence>
<keyword evidence="1" id="KW-1133">Transmembrane helix</keyword>
<accession>A0A7U2MFF2</accession>
<keyword evidence="1" id="KW-0812">Transmembrane</keyword>
<gene>
    <name evidence="2" type="ORF">F9C07_2131138</name>
</gene>
<dbReference type="Proteomes" id="UP000596276">
    <property type="component" value="Chromosome 2"/>
</dbReference>
<proteinExistence type="predicted"/>
<reference evidence="3" key="1">
    <citation type="journal article" date="2021" name="G3 (Bethesda)">
        <title>Chromosome assembled and annotated genome sequence of Aspergillus flavus NRRL 3357.</title>
        <authorList>
            <person name="Skerker J.M."/>
            <person name="Pianalto K.M."/>
            <person name="Mondo S.J."/>
            <person name="Yang K."/>
            <person name="Arkin A.P."/>
            <person name="Keller N.P."/>
            <person name="Grigoriev I.V."/>
            <person name="Louise Glass N.L."/>
        </authorList>
    </citation>
    <scope>NUCLEOTIDE SEQUENCE [LARGE SCALE GENOMIC DNA]</scope>
    <source>
        <strain evidence="3">ATCC 200026 / FGSC A1120 / IAM 13836 / NRRL 3357 / JCM 12722 / SRRC 167</strain>
    </source>
</reference>
<name>A0A7U2MFF2_ASPFN</name>
<sequence>MHCIVILVTVLGGFANNLGSLCFMRGLRGIGGGLIIPNIVASLGFTLPPGKYHRRVRYLKCVVYTTHSSR</sequence>
<dbReference type="InterPro" id="IPR036259">
    <property type="entry name" value="MFS_trans_sf"/>
</dbReference>
<dbReference type="EMBL" id="CP044622">
    <property type="protein sequence ID" value="QRD82756.1"/>
    <property type="molecule type" value="Genomic_DNA"/>
</dbReference>
<keyword evidence="3" id="KW-1185">Reference proteome</keyword>
<dbReference type="SUPFAM" id="SSF103473">
    <property type="entry name" value="MFS general substrate transporter"/>
    <property type="match status" value="1"/>
</dbReference>